<feature type="non-terminal residue" evidence="17">
    <location>
        <position position="127"/>
    </location>
</feature>
<dbReference type="OMA" id="CEKMLCK"/>
<keyword evidence="10" id="KW-0443">Lipid metabolism</keyword>
<evidence type="ECO:0000256" key="12">
    <source>
        <dbReference type="ARBA" id="ARBA00023157"/>
    </source>
</evidence>
<evidence type="ECO:0000256" key="8">
    <source>
        <dbReference type="ARBA" id="ARBA00022837"/>
    </source>
</evidence>
<feature type="binding site" evidence="13">
    <location>
        <position position="66"/>
    </location>
    <ligand>
        <name>Ca(2+)</name>
        <dbReference type="ChEBI" id="CHEBI:29108"/>
    </ligand>
</feature>
<evidence type="ECO:0000313" key="17">
    <source>
        <dbReference type="EMBL" id="KFM70410.1"/>
    </source>
</evidence>
<evidence type="ECO:0000256" key="10">
    <source>
        <dbReference type="ARBA" id="ARBA00023098"/>
    </source>
</evidence>
<evidence type="ECO:0000256" key="7">
    <source>
        <dbReference type="ARBA" id="ARBA00022801"/>
    </source>
</evidence>
<dbReference type="SUPFAM" id="SSF48619">
    <property type="entry name" value="Phospholipase A2, PLA2"/>
    <property type="match status" value="1"/>
</dbReference>
<evidence type="ECO:0000256" key="1">
    <source>
        <dbReference type="ARBA" id="ARBA00001604"/>
    </source>
</evidence>
<dbReference type="EC" id="3.1.1.4" evidence="4"/>
<dbReference type="GO" id="GO:0016042">
    <property type="term" value="P:lipid catabolic process"/>
    <property type="evidence" value="ECO:0007669"/>
    <property type="project" value="UniProtKB-KW"/>
</dbReference>
<evidence type="ECO:0000256" key="13">
    <source>
        <dbReference type="PIRSR" id="PIRSR601211-2"/>
    </source>
</evidence>
<keyword evidence="11" id="KW-0865">Zymogen</keyword>
<dbReference type="InterPro" id="IPR036444">
    <property type="entry name" value="PLipase_A2_dom_sf"/>
</dbReference>
<dbReference type="OrthoDB" id="6410324at2759"/>
<dbReference type="SMART" id="SM00085">
    <property type="entry name" value="PA2c"/>
    <property type="match status" value="1"/>
</dbReference>
<dbReference type="EMBL" id="KK117413">
    <property type="protein sequence ID" value="KFM70410.1"/>
    <property type="molecule type" value="Genomic_DNA"/>
</dbReference>
<keyword evidence="18" id="KW-1185">Reference proteome</keyword>
<dbReference type="GO" id="GO:0004623">
    <property type="term" value="F:phospholipase A2 activity"/>
    <property type="evidence" value="ECO:0007669"/>
    <property type="project" value="UniProtKB-EC"/>
</dbReference>
<accession>A0A087TZ71</accession>
<evidence type="ECO:0000256" key="14">
    <source>
        <dbReference type="PIRSR" id="PIRSR601211-3"/>
    </source>
</evidence>
<evidence type="ECO:0000256" key="11">
    <source>
        <dbReference type="ARBA" id="ARBA00023145"/>
    </source>
</evidence>
<sequence>MSTTGWIFLGILFSSPFIQAAKHKDETTGGTKRHRRSLTDLNSMVQSIIGREGSDFIGYGNWCGLGGSGRPVDPIDECCQVHDMCYVLATEGPCKDQGEKGVYQIEYQWSKKSDGTASCKDNADRCP</sequence>
<dbReference type="PANTHER" id="PTHR11716:SF47">
    <property type="entry name" value="PHOSPHOLIPASE A2-ALPHA"/>
    <property type="match status" value="1"/>
</dbReference>
<comment type="similarity">
    <text evidence="3">Belongs to the phospholipase A2 family. Group III subfamily.</text>
</comment>
<keyword evidence="9" id="KW-0442">Lipid degradation</keyword>
<comment type="cofactor">
    <cofactor evidence="13">
        <name>Ca(2+)</name>
        <dbReference type="ChEBI" id="CHEBI:29108"/>
    </cofactor>
    <text evidence="13">Binds 1 Ca(2+) ion per subunit.</text>
</comment>
<feature type="signal peptide" evidence="15">
    <location>
        <begin position="1"/>
        <end position="20"/>
    </location>
</feature>
<keyword evidence="15" id="KW-0732">Signal</keyword>
<evidence type="ECO:0000256" key="9">
    <source>
        <dbReference type="ARBA" id="ARBA00022963"/>
    </source>
</evidence>
<evidence type="ECO:0000256" key="5">
    <source>
        <dbReference type="ARBA" id="ARBA00022525"/>
    </source>
</evidence>
<gene>
    <name evidence="17" type="ORF">X975_13307</name>
</gene>
<feature type="chain" id="PRO_5001386885" description="phospholipase A2" evidence="15">
    <location>
        <begin position="21"/>
        <end position="127"/>
    </location>
</feature>
<evidence type="ECO:0000313" key="18">
    <source>
        <dbReference type="Proteomes" id="UP000054359"/>
    </source>
</evidence>
<keyword evidence="5" id="KW-0964">Secreted</keyword>
<protein>
    <recommendedName>
        <fullName evidence="4">phospholipase A2</fullName>
        <ecNumber evidence="4">3.1.1.4</ecNumber>
    </recommendedName>
</protein>
<dbReference type="InterPro" id="IPR001211">
    <property type="entry name" value="PLA2"/>
</dbReference>
<evidence type="ECO:0000256" key="6">
    <source>
        <dbReference type="ARBA" id="ARBA00022723"/>
    </source>
</evidence>
<reference evidence="17 18" key="1">
    <citation type="submission" date="2013-11" db="EMBL/GenBank/DDBJ databases">
        <title>Genome sequencing of Stegodyphus mimosarum.</title>
        <authorList>
            <person name="Bechsgaard J."/>
        </authorList>
    </citation>
    <scope>NUCLEOTIDE SEQUENCE [LARGE SCALE GENOMIC DNA]</scope>
</reference>
<dbReference type="InterPro" id="IPR033113">
    <property type="entry name" value="PLA2_histidine"/>
</dbReference>
<feature type="domain" description="Phospholipase A2-like central" evidence="16">
    <location>
        <begin position="37"/>
        <end position="127"/>
    </location>
</feature>
<dbReference type="GO" id="GO:0050482">
    <property type="term" value="P:arachidonate secretion"/>
    <property type="evidence" value="ECO:0007669"/>
    <property type="project" value="InterPro"/>
</dbReference>
<keyword evidence="6 13" id="KW-0479">Metal-binding</keyword>
<feature type="disulfide bond" evidence="14">
    <location>
        <begin position="63"/>
        <end position="79"/>
    </location>
</feature>
<dbReference type="Pfam" id="PF00068">
    <property type="entry name" value="Phospholip_A2_1"/>
    <property type="match status" value="1"/>
</dbReference>
<dbReference type="PROSITE" id="PS00118">
    <property type="entry name" value="PA2_HIS"/>
    <property type="match status" value="1"/>
</dbReference>
<keyword evidence="12 14" id="KW-1015">Disulfide bond</keyword>
<dbReference type="STRING" id="407821.A0A087TZ71"/>
<organism evidence="17 18">
    <name type="scientific">Stegodyphus mimosarum</name>
    <name type="common">African social velvet spider</name>
    <dbReference type="NCBI Taxonomy" id="407821"/>
    <lineage>
        <taxon>Eukaryota</taxon>
        <taxon>Metazoa</taxon>
        <taxon>Ecdysozoa</taxon>
        <taxon>Arthropoda</taxon>
        <taxon>Chelicerata</taxon>
        <taxon>Arachnida</taxon>
        <taxon>Araneae</taxon>
        <taxon>Araneomorphae</taxon>
        <taxon>Entelegynae</taxon>
        <taxon>Eresoidea</taxon>
        <taxon>Eresidae</taxon>
        <taxon>Stegodyphus</taxon>
    </lineage>
</organism>
<dbReference type="PANTHER" id="PTHR11716">
    <property type="entry name" value="PHOSPHOLIPASE A2 FAMILY MEMBER"/>
    <property type="match status" value="1"/>
</dbReference>
<proteinExistence type="inferred from homology"/>
<evidence type="ECO:0000256" key="4">
    <source>
        <dbReference type="ARBA" id="ARBA00013278"/>
    </source>
</evidence>
<feature type="binding site" evidence="13">
    <location>
        <position position="83"/>
    </location>
    <ligand>
        <name>Ca(2+)</name>
        <dbReference type="ChEBI" id="CHEBI:29108"/>
    </ligand>
</feature>
<keyword evidence="7" id="KW-0378">Hydrolase</keyword>
<dbReference type="AlphaFoldDB" id="A0A087TZ71"/>
<feature type="binding site" evidence="13">
    <location>
        <position position="64"/>
    </location>
    <ligand>
        <name>Ca(2+)</name>
        <dbReference type="ChEBI" id="CHEBI:29108"/>
    </ligand>
</feature>
<evidence type="ECO:0000259" key="16">
    <source>
        <dbReference type="SMART" id="SM00085"/>
    </source>
</evidence>
<dbReference type="InterPro" id="IPR016090">
    <property type="entry name" value="PLA2-like_dom"/>
</dbReference>
<dbReference type="GO" id="GO:0005509">
    <property type="term" value="F:calcium ion binding"/>
    <property type="evidence" value="ECO:0007669"/>
    <property type="project" value="InterPro"/>
</dbReference>
<name>A0A087TZ71_STEMI</name>
<dbReference type="CDD" id="cd00125">
    <property type="entry name" value="PLA2c"/>
    <property type="match status" value="1"/>
</dbReference>
<keyword evidence="8 13" id="KW-0106">Calcium</keyword>
<evidence type="ECO:0000256" key="2">
    <source>
        <dbReference type="ARBA" id="ARBA00004613"/>
    </source>
</evidence>
<comment type="catalytic activity">
    <reaction evidence="1">
        <text>a 1,2-diacyl-sn-glycero-3-phosphocholine + H2O = a 1-acyl-sn-glycero-3-phosphocholine + a fatty acid + H(+)</text>
        <dbReference type="Rhea" id="RHEA:15801"/>
        <dbReference type="ChEBI" id="CHEBI:15377"/>
        <dbReference type="ChEBI" id="CHEBI:15378"/>
        <dbReference type="ChEBI" id="CHEBI:28868"/>
        <dbReference type="ChEBI" id="CHEBI:57643"/>
        <dbReference type="ChEBI" id="CHEBI:58168"/>
        <dbReference type="EC" id="3.1.1.4"/>
    </reaction>
</comment>
<dbReference type="Gene3D" id="1.20.90.10">
    <property type="entry name" value="Phospholipase A2 domain"/>
    <property type="match status" value="1"/>
</dbReference>
<dbReference type="PRINTS" id="PR00389">
    <property type="entry name" value="PHPHLIPASEA2"/>
</dbReference>
<dbReference type="Proteomes" id="UP000054359">
    <property type="component" value="Unassembled WGS sequence"/>
</dbReference>
<dbReference type="GO" id="GO:0006644">
    <property type="term" value="P:phospholipid metabolic process"/>
    <property type="evidence" value="ECO:0007669"/>
    <property type="project" value="InterPro"/>
</dbReference>
<evidence type="ECO:0000256" key="3">
    <source>
        <dbReference type="ARBA" id="ARBA00009659"/>
    </source>
</evidence>
<comment type="subcellular location">
    <subcellularLocation>
        <location evidence="2">Secreted</location>
    </subcellularLocation>
</comment>
<evidence type="ECO:0000256" key="15">
    <source>
        <dbReference type="SAM" id="SignalP"/>
    </source>
</evidence>
<feature type="disulfide bond" evidence="14">
    <location>
        <begin position="94"/>
        <end position="126"/>
    </location>
</feature>
<dbReference type="GO" id="GO:0005576">
    <property type="term" value="C:extracellular region"/>
    <property type="evidence" value="ECO:0007669"/>
    <property type="project" value="UniProtKB-SubCell"/>
</dbReference>